<dbReference type="SUPFAM" id="SSF48452">
    <property type="entry name" value="TPR-like"/>
    <property type="match status" value="1"/>
</dbReference>
<dbReference type="GO" id="GO:0003729">
    <property type="term" value="F:mRNA binding"/>
    <property type="evidence" value="ECO:0007669"/>
    <property type="project" value="TreeGrafter"/>
</dbReference>
<sequence length="892" mass="102597">MGDNIIDEFRERLADTPYDLELWAAALKEAQNRPVDRVRDLYELLINYYPTSGKFWKIFIEHEMRAKNFAHVEKLFQKCLVQVLNMDLWRCYITYIKEAKSTLPTYKEKLAQAYDFALEKIGMDSVAAPGAYAENQKITAVRKVYQNAIVTPMFNIETLWKEYMNYEQGINKNLSEKIIIDRSKDYMNARRVAKELEIMTKGLNKNAPAVPPMGTQEEMKQTELWKKYISWEKNNPLMTEDQALLTKRVMFAYEQCLLCLWHHPDVWYEAASFLESASRVLHEKGDAKAGISLSREAGRMFERAVQGPMNKNLLLYFTYADFEESRKNYENAHGIYNRVLESRESERHDPSLAYIQCMRFARRAEGIKAARAIFKKVREDERVSYHVYVASALMEYYGSKDTSIALRIFDLGLRKFPSVPGYILAYLDFLLHLNDNEATRQFFVKILDDPELPVAVRKDIVWKFIDFERNVGTLAEIDGAEGRLSKATVETHPGSIPRKAELLIDRYRCHGLYPCSPLELKTMGYHGTSSSDRRGGELLETENEKNEIPLPDVSQMRPFKPEFHWSARTHSVHDAVLDVPPVAGDFCKNLPPWHCFPPIAVDVEKLTKFISETIFHPVRKPLNLRKDSATPVTVTPRLFDVVRKVNWDWSAVLEKSGKGEAEDVDASKEGGRNARRQPLGKRRTARIVQNADSDDEENANVAPPSTDVYRQRQQRRISGKERKKKLTLTFSLSTGWQPPKMYEAGPRDIRHTLTPILPPACTFTPVETSRPLKVDEKYPECMDVVADFYRRPPQELVKGNIINLTPEAVGFPDFRDVPEIEYDEVEEPVKVEGNNRALSRGKNMPGRIVNVTELIVSRAMRTAHRWRHCPQSFCVMELKKQCKGSSGASPDG</sequence>
<evidence type="ECO:0000256" key="3">
    <source>
        <dbReference type="ARBA" id="ARBA00023242"/>
    </source>
</evidence>
<reference evidence="6" key="1">
    <citation type="submission" date="2020-11" db="EMBL/GenBank/DDBJ databases">
        <authorList>
            <person name="Tran Van P."/>
        </authorList>
    </citation>
    <scope>NUCLEOTIDE SEQUENCE</scope>
</reference>
<dbReference type="PANTHER" id="PTHR19980">
    <property type="entry name" value="RNA CLEAVAGE STIMULATION FACTOR"/>
    <property type="match status" value="1"/>
</dbReference>
<dbReference type="OrthoDB" id="26282at2759"/>
<dbReference type="EMBL" id="CAJPEX010000074">
    <property type="protein sequence ID" value="CAG0913045.1"/>
    <property type="molecule type" value="Genomic_DNA"/>
</dbReference>
<dbReference type="InterPro" id="IPR003107">
    <property type="entry name" value="HAT"/>
</dbReference>
<keyword evidence="3" id="KW-0539">Nucleus</keyword>
<name>A0A7R9G8D7_9CRUS</name>
<feature type="compositionally biased region" description="Basic residues" evidence="4">
    <location>
        <begin position="673"/>
        <end position="685"/>
    </location>
</feature>
<dbReference type="GO" id="GO:0031124">
    <property type="term" value="P:mRNA 3'-end processing"/>
    <property type="evidence" value="ECO:0007669"/>
    <property type="project" value="InterPro"/>
</dbReference>
<gene>
    <name evidence="6" type="ORF">NMOB1V02_LOCUS808</name>
</gene>
<dbReference type="Proteomes" id="UP000678499">
    <property type="component" value="Unassembled WGS sequence"/>
</dbReference>
<protein>
    <recommendedName>
        <fullName evidence="5">Suppressor of forked domain-containing protein</fullName>
    </recommendedName>
</protein>
<dbReference type="EMBL" id="OA882111">
    <property type="protein sequence ID" value="CAD7272893.1"/>
    <property type="molecule type" value="Genomic_DNA"/>
</dbReference>
<dbReference type="Gene3D" id="1.25.40.1040">
    <property type="match status" value="1"/>
</dbReference>
<evidence type="ECO:0000313" key="6">
    <source>
        <dbReference type="EMBL" id="CAD7272893.1"/>
    </source>
</evidence>
<dbReference type="Pfam" id="PF05843">
    <property type="entry name" value="Suf"/>
    <property type="match status" value="1"/>
</dbReference>
<evidence type="ECO:0000313" key="7">
    <source>
        <dbReference type="Proteomes" id="UP000678499"/>
    </source>
</evidence>
<comment type="subcellular location">
    <subcellularLocation>
        <location evidence="1">Nucleus</location>
    </subcellularLocation>
</comment>
<dbReference type="GO" id="GO:0005634">
    <property type="term" value="C:nucleus"/>
    <property type="evidence" value="ECO:0007669"/>
    <property type="project" value="UniProtKB-SubCell"/>
</dbReference>
<accession>A0A7R9G8D7</accession>
<dbReference type="InterPro" id="IPR045243">
    <property type="entry name" value="Rna14-like"/>
</dbReference>
<evidence type="ECO:0000256" key="1">
    <source>
        <dbReference type="ARBA" id="ARBA00004123"/>
    </source>
</evidence>
<feature type="region of interest" description="Disordered" evidence="4">
    <location>
        <begin position="658"/>
        <end position="720"/>
    </location>
</feature>
<dbReference type="PANTHER" id="PTHR19980:SF0">
    <property type="entry name" value="CLEAVAGE STIMULATION FACTOR SUBUNIT 3"/>
    <property type="match status" value="1"/>
</dbReference>
<feature type="compositionally biased region" description="Basic and acidic residues" evidence="4">
    <location>
        <begin position="658"/>
        <end position="672"/>
    </location>
</feature>
<evidence type="ECO:0000256" key="4">
    <source>
        <dbReference type="SAM" id="MobiDB-lite"/>
    </source>
</evidence>
<dbReference type="InterPro" id="IPR011990">
    <property type="entry name" value="TPR-like_helical_dom_sf"/>
</dbReference>
<dbReference type="SMART" id="SM00386">
    <property type="entry name" value="HAT"/>
    <property type="match status" value="9"/>
</dbReference>
<evidence type="ECO:0000256" key="2">
    <source>
        <dbReference type="ARBA" id="ARBA00022737"/>
    </source>
</evidence>
<feature type="domain" description="Suppressor of forked" evidence="5">
    <location>
        <begin position="7"/>
        <end position="520"/>
    </location>
</feature>
<evidence type="ECO:0000259" key="5">
    <source>
        <dbReference type="Pfam" id="PF05843"/>
    </source>
</evidence>
<organism evidence="6">
    <name type="scientific">Notodromas monacha</name>
    <dbReference type="NCBI Taxonomy" id="399045"/>
    <lineage>
        <taxon>Eukaryota</taxon>
        <taxon>Metazoa</taxon>
        <taxon>Ecdysozoa</taxon>
        <taxon>Arthropoda</taxon>
        <taxon>Crustacea</taxon>
        <taxon>Oligostraca</taxon>
        <taxon>Ostracoda</taxon>
        <taxon>Podocopa</taxon>
        <taxon>Podocopida</taxon>
        <taxon>Cypridocopina</taxon>
        <taxon>Cypridoidea</taxon>
        <taxon>Cyprididae</taxon>
        <taxon>Notodromas</taxon>
    </lineage>
</organism>
<keyword evidence="2" id="KW-0677">Repeat</keyword>
<keyword evidence="7" id="KW-1185">Reference proteome</keyword>
<dbReference type="InterPro" id="IPR008847">
    <property type="entry name" value="Suf"/>
</dbReference>
<proteinExistence type="predicted"/>
<dbReference type="AlphaFoldDB" id="A0A7R9G8D7"/>